<comment type="caution">
    <text evidence="2">The sequence shown here is derived from an EMBL/GenBank/DDBJ whole genome shotgun (WGS) entry which is preliminary data.</text>
</comment>
<reference evidence="2 3" key="1">
    <citation type="submission" date="2020-08" db="EMBL/GenBank/DDBJ databases">
        <title>Bridging the membrane lipid divide: bacteria of the FCB group superphylum have the potential to synthesize archaeal ether lipids.</title>
        <authorList>
            <person name="Villanueva L."/>
            <person name="Von Meijenfeldt F.A.B."/>
            <person name="Westbye A.B."/>
            <person name="Yadav S."/>
            <person name="Hopmans E.C."/>
            <person name="Dutilh B.E."/>
            <person name="Sinninghe Damste J.S."/>
        </authorList>
    </citation>
    <scope>NUCLEOTIDE SEQUENCE [LARGE SCALE GENOMIC DNA]</scope>
    <source>
        <strain evidence="2">NIOZ-UU47</strain>
    </source>
</reference>
<dbReference type="EMBL" id="JACNJZ010000024">
    <property type="protein sequence ID" value="MBC8316334.1"/>
    <property type="molecule type" value="Genomic_DNA"/>
</dbReference>
<dbReference type="SUPFAM" id="SSF52218">
    <property type="entry name" value="Flavoproteins"/>
    <property type="match status" value="1"/>
</dbReference>
<proteinExistence type="predicted"/>
<dbReference type="Proteomes" id="UP000614424">
    <property type="component" value="Unassembled WGS sequence"/>
</dbReference>
<dbReference type="InterPro" id="IPR003680">
    <property type="entry name" value="Flavodoxin_fold"/>
</dbReference>
<gene>
    <name evidence="2" type="ORF">H8E41_00385</name>
</gene>
<dbReference type="AlphaFoldDB" id="A0A8J6NAY2"/>
<evidence type="ECO:0000313" key="3">
    <source>
        <dbReference type="Proteomes" id="UP000614424"/>
    </source>
</evidence>
<dbReference type="Gene3D" id="3.40.50.360">
    <property type="match status" value="1"/>
</dbReference>
<protein>
    <submittedName>
        <fullName evidence="2">Flavodoxin family protein</fullName>
    </submittedName>
</protein>
<name>A0A8J6NAY2_9BACT</name>
<feature type="non-terminal residue" evidence="2">
    <location>
        <position position="1"/>
    </location>
</feature>
<sequence>KIEKASRIVLASPIYFYGITSQAKAFVDRVQALWSRKYLLGKGVGGDQHDRKGYLVSVAATRGERIFEGAELTATYFFDAVDAEYSGSLLVRGMDKRGEVAKAAEELERAEKFGKVIVNR</sequence>
<evidence type="ECO:0000313" key="2">
    <source>
        <dbReference type="EMBL" id="MBC8316334.1"/>
    </source>
</evidence>
<evidence type="ECO:0000259" key="1">
    <source>
        <dbReference type="Pfam" id="PF02525"/>
    </source>
</evidence>
<organism evidence="2 3">
    <name type="scientific">Candidatus Desulfobia pelagia</name>
    <dbReference type="NCBI Taxonomy" id="2841692"/>
    <lineage>
        <taxon>Bacteria</taxon>
        <taxon>Pseudomonadati</taxon>
        <taxon>Thermodesulfobacteriota</taxon>
        <taxon>Desulfobulbia</taxon>
        <taxon>Desulfobulbales</taxon>
        <taxon>Desulfobulbaceae</taxon>
        <taxon>Candidatus Desulfobia</taxon>
    </lineage>
</organism>
<dbReference type="InterPro" id="IPR029039">
    <property type="entry name" value="Flavoprotein-like_sf"/>
</dbReference>
<dbReference type="Pfam" id="PF02525">
    <property type="entry name" value="Flavodoxin_2"/>
    <property type="match status" value="1"/>
</dbReference>
<accession>A0A8J6NAY2</accession>
<feature type="domain" description="Flavodoxin-like fold" evidence="1">
    <location>
        <begin position="1"/>
        <end position="110"/>
    </location>
</feature>